<comment type="function">
    <text evidence="8 10">Catalyzes the attachment of isoleucine to tRNA(Ile). As IleRS can inadvertently accommodate and process structurally similar amino acids such as valine, to avoid such errors it has two additional distinct tRNA(Ile)-dependent editing activities. One activity is designated as 'pretransfer' editing and involves the hydrolysis of activated Val-AMP. The other activity is designated 'posttransfer' editing and involves deacylation of mischarged Val-tRNA(Ile).</text>
</comment>
<feature type="domain" description="Methionyl/Valyl/Leucyl/Isoleucyl-tRNA synthetase anticodon-binding" evidence="12">
    <location>
        <begin position="739"/>
        <end position="883"/>
    </location>
</feature>
<dbReference type="NCBIfam" id="TIGR00392">
    <property type="entry name" value="ileS"/>
    <property type="match status" value="1"/>
</dbReference>
<evidence type="ECO:0000256" key="6">
    <source>
        <dbReference type="ARBA" id="ARBA00022917"/>
    </source>
</evidence>
<organism evidence="13 14">
    <name type="scientific">Brevundimonas denitrificans</name>
    <dbReference type="NCBI Taxonomy" id="1443434"/>
    <lineage>
        <taxon>Bacteria</taxon>
        <taxon>Pseudomonadati</taxon>
        <taxon>Pseudomonadota</taxon>
        <taxon>Alphaproteobacteria</taxon>
        <taxon>Caulobacterales</taxon>
        <taxon>Caulobacteraceae</taxon>
        <taxon>Brevundimonas</taxon>
    </lineage>
</organism>
<keyword evidence="4 10" id="KW-0547">Nucleotide-binding</keyword>
<proteinExistence type="inferred from homology"/>
<feature type="binding site" evidence="10">
    <location>
        <position position="614"/>
    </location>
    <ligand>
        <name>L-isoleucyl-5'-AMP</name>
        <dbReference type="ChEBI" id="CHEBI:178002"/>
    </ligand>
</feature>
<dbReference type="Gene3D" id="1.10.10.830">
    <property type="entry name" value="Ile-tRNA synthetase CP2 domain-like"/>
    <property type="match status" value="1"/>
</dbReference>
<dbReference type="InterPro" id="IPR002300">
    <property type="entry name" value="aa-tRNA-synth_Ia"/>
</dbReference>
<feature type="binding site" evidence="10">
    <location>
        <position position="658"/>
    </location>
    <ligand>
        <name>ATP</name>
        <dbReference type="ChEBI" id="CHEBI:30616"/>
    </ligand>
</feature>
<reference evidence="14" key="1">
    <citation type="journal article" date="2019" name="Int. J. Syst. Evol. Microbiol.">
        <title>The Global Catalogue of Microorganisms (GCM) 10K type strain sequencing project: providing services to taxonomists for standard genome sequencing and annotation.</title>
        <authorList>
            <consortium name="The Broad Institute Genomics Platform"/>
            <consortium name="The Broad Institute Genome Sequencing Center for Infectious Disease"/>
            <person name="Wu L."/>
            <person name="Ma J."/>
        </authorList>
    </citation>
    <scope>NUCLEOTIDE SEQUENCE [LARGE SCALE GENOMIC DNA]</scope>
    <source>
        <strain evidence="14">NBRC 110107</strain>
    </source>
</reference>
<dbReference type="HAMAP" id="MF_02002">
    <property type="entry name" value="Ile_tRNA_synth_type1"/>
    <property type="match status" value="1"/>
</dbReference>
<dbReference type="Gene3D" id="3.40.50.620">
    <property type="entry name" value="HUPs"/>
    <property type="match status" value="2"/>
</dbReference>
<evidence type="ECO:0000259" key="12">
    <source>
        <dbReference type="Pfam" id="PF08264"/>
    </source>
</evidence>
<dbReference type="InterPro" id="IPR009008">
    <property type="entry name" value="Val/Leu/Ile-tRNA-synth_edit"/>
</dbReference>
<comment type="subcellular location">
    <subcellularLocation>
        <location evidence="10">Cytoplasm</location>
    </subcellularLocation>
</comment>
<keyword evidence="6 10" id="KW-0648">Protein biosynthesis</keyword>
<feature type="domain" description="Aminoacyl-tRNA synthetase class Ia" evidence="11">
    <location>
        <begin position="43"/>
        <end position="693"/>
    </location>
</feature>
<dbReference type="CDD" id="cd07960">
    <property type="entry name" value="Anticodon_Ia_Ile_BEm"/>
    <property type="match status" value="1"/>
</dbReference>
<comment type="subunit">
    <text evidence="10">Monomer.</text>
</comment>
<comment type="caution">
    <text evidence="10">Lacks conserved residue(s) required for the propagation of feature annotation.</text>
</comment>
<dbReference type="SUPFAM" id="SSF52374">
    <property type="entry name" value="Nucleotidylyl transferase"/>
    <property type="match status" value="1"/>
</dbReference>
<evidence type="ECO:0000313" key="14">
    <source>
        <dbReference type="Proteomes" id="UP001156921"/>
    </source>
</evidence>
<dbReference type="InterPro" id="IPR002301">
    <property type="entry name" value="Ile-tRNA-ligase"/>
</dbReference>
<dbReference type="InterPro" id="IPR023585">
    <property type="entry name" value="Ile-tRNA-ligase_type1"/>
</dbReference>
<dbReference type="InterPro" id="IPR001412">
    <property type="entry name" value="aa-tRNA-synth_I_CS"/>
</dbReference>
<dbReference type="GO" id="GO:0016874">
    <property type="term" value="F:ligase activity"/>
    <property type="evidence" value="ECO:0007669"/>
    <property type="project" value="UniProtKB-KW"/>
</dbReference>
<dbReference type="Pfam" id="PF08264">
    <property type="entry name" value="Anticodon_1"/>
    <property type="match status" value="1"/>
</dbReference>
<evidence type="ECO:0000256" key="3">
    <source>
        <dbReference type="ARBA" id="ARBA00022598"/>
    </source>
</evidence>
<dbReference type="Gene3D" id="1.10.730.20">
    <property type="match status" value="1"/>
</dbReference>
<keyword evidence="14" id="KW-1185">Reference proteome</keyword>
<comment type="catalytic activity">
    <reaction evidence="9 10">
        <text>tRNA(Ile) + L-isoleucine + ATP = L-isoleucyl-tRNA(Ile) + AMP + diphosphate</text>
        <dbReference type="Rhea" id="RHEA:11060"/>
        <dbReference type="Rhea" id="RHEA-COMP:9666"/>
        <dbReference type="Rhea" id="RHEA-COMP:9695"/>
        <dbReference type="ChEBI" id="CHEBI:30616"/>
        <dbReference type="ChEBI" id="CHEBI:33019"/>
        <dbReference type="ChEBI" id="CHEBI:58045"/>
        <dbReference type="ChEBI" id="CHEBI:78442"/>
        <dbReference type="ChEBI" id="CHEBI:78528"/>
        <dbReference type="ChEBI" id="CHEBI:456215"/>
        <dbReference type="EC" id="6.1.1.5"/>
    </reaction>
</comment>
<keyword evidence="2 10" id="KW-0963">Cytoplasm</keyword>
<evidence type="ECO:0000256" key="1">
    <source>
        <dbReference type="ARBA" id="ARBA00006887"/>
    </source>
</evidence>
<dbReference type="PROSITE" id="PS00178">
    <property type="entry name" value="AA_TRNA_LIGASE_I"/>
    <property type="match status" value="1"/>
</dbReference>
<keyword evidence="3 10" id="KW-0436">Ligase</keyword>
<feature type="short sequence motif" description="'KMSKS' region" evidence="10">
    <location>
        <begin position="655"/>
        <end position="659"/>
    </location>
</feature>
<dbReference type="PANTHER" id="PTHR42765">
    <property type="entry name" value="SOLEUCYL-TRNA SYNTHETASE"/>
    <property type="match status" value="1"/>
</dbReference>
<dbReference type="InterPro" id="IPR009080">
    <property type="entry name" value="tRNAsynth_Ia_anticodon-bd"/>
</dbReference>
<evidence type="ECO:0000313" key="13">
    <source>
        <dbReference type="EMBL" id="GLS02504.1"/>
    </source>
</evidence>
<evidence type="ECO:0000256" key="8">
    <source>
        <dbReference type="ARBA" id="ARBA00025217"/>
    </source>
</evidence>
<evidence type="ECO:0000256" key="9">
    <source>
        <dbReference type="ARBA" id="ARBA00048359"/>
    </source>
</evidence>
<evidence type="ECO:0000256" key="4">
    <source>
        <dbReference type="ARBA" id="ARBA00022741"/>
    </source>
</evidence>
<dbReference type="Pfam" id="PF00133">
    <property type="entry name" value="tRNA-synt_1"/>
    <property type="match status" value="1"/>
</dbReference>
<evidence type="ECO:0000256" key="10">
    <source>
        <dbReference type="HAMAP-Rule" id="MF_02002"/>
    </source>
</evidence>
<dbReference type="EMBL" id="BSOY01000074">
    <property type="protein sequence ID" value="GLS02504.1"/>
    <property type="molecule type" value="Genomic_DNA"/>
</dbReference>
<dbReference type="Gene3D" id="3.90.740.10">
    <property type="entry name" value="Valyl/Leucyl/Isoleucyl-tRNA synthetase, editing domain"/>
    <property type="match status" value="1"/>
</dbReference>
<dbReference type="SUPFAM" id="SSF50677">
    <property type="entry name" value="ValRS/IleRS/LeuRS editing domain"/>
    <property type="match status" value="1"/>
</dbReference>
<comment type="similarity">
    <text evidence="1 10">Belongs to the class-I aminoacyl-tRNA synthetase family. IleS type 1 subfamily.</text>
</comment>
<dbReference type="EC" id="6.1.1.5" evidence="10"/>
<evidence type="ECO:0000256" key="5">
    <source>
        <dbReference type="ARBA" id="ARBA00022840"/>
    </source>
</evidence>
<evidence type="ECO:0000259" key="11">
    <source>
        <dbReference type="Pfam" id="PF00133"/>
    </source>
</evidence>
<dbReference type="InterPro" id="IPR013155">
    <property type="entry name" value="M/V/L/I-tRNA-synth_anticd-bd"/>
</dbReference>
<dbReference type="Proteomes" id="UP001156921">
    <property type="component" value="Unassembled WGS sequence"/>
</dbReference>
<dbReference type="InterPro" id="IPR050081">
    <property type="entry name" value="Ile-tRNA_ligase"/>
</dbReference>
<dbReference type="RefSeq" id="WP_284223375.1">
    <property type="nucleotide sequence ID" value="NZ_BSOY01000074.1"/>
</dbReference>
<feature type="short sequence motif" description="'HIGH' region" evidence="10">
    <location>
        <begin position="67"/>
        <end position="77"/>
    </location>
</feature>
<dbReference type="PRINTS" id="PR00984">
    <property type="entry name" value="TRNASYNTHILE"/>
</dbReference>
<evidence type="ECO:0000256" key="7">
    <source>
        <dbReference type="ARBA" id="ARBA00023146"/>
    </source>
</evidence>
<keyword evidence="7 10" id="KW-0030">Aminoacyl-tRNA synthetase</keyword>
<dbReference type="SUPFAM" id="SSF47323">
    <property type="entry name" value="Anticodon-binding domain of a subclass of class I aminoacyl-tRNA synthetases"/>
    <property type="match status" value="1"/>
</dbReference>
<keyword evidence="5 10" id="KW-0067">ATP-binding</keyword>
<sequence>MADASDTPSGRDYRETVFLPETPFPMRGGLPQKEPAIIEAWGDLYSDLRKQRQAESAPLYVLHDGPPYANGDIHIGHALNKTLKDFVVRSRFLLGNDVDYVPGWDCHGLPIEWKIEERYRAQGKRKDEVSKAEFRQACREYAAGWIDVQRDQFKRLGVLGDWDHRYATMDFTTEAAIVAEFHKFKNSGQLYRGSKPVMWSPVERTALADAEIEYHDHVSPTVWVKFPVTGATDDHPDELLAFRHATPSVVIWTTTPWTIPANRAISYGPEIAYGLYEVTAMETGLEFEPWAKPGDRLIVADKLAEEVFKVAKIATWTRVDDLNPSGLECAHPLAELSAGYGFSVPLLAGDHVTDDAGTGFVHTAPGHGADDFEVWKAHGHHEVPDTVDPDGAYYDHVPLFAGLKVLETEGKKTGKFGPANPAVIDKLIEAGALLARGRMEHSYPHSWRSKAPIIFRNTPQWFIRMDAPLDDDGTLRERALEAIDRTAFHPEAGRNRIRSMVEGRPDWLISRQRAWGTPLAMFVDKQTGQPLIDSEVDARITAAVAEGGADAWFTRPDADFLGAHDPARYEKIEDILDVWFDSGCTHAFTLEARDPAHGYTGDRPSHWPADLYLEGSDQHRGWFQSNLLEGAGTRGRAPYDAVLTHGFTQDENGEKMSKSRGNTTDPAVVIKESGADILRLWVALVDYAEDQRIGKQILQTTVDAYRKLRNTVRYLLGALVGFDEAERLPLDQMPPLETFILHRLWELDRDVRKAYAEYRFQDVVRPVLEFCSNDLSALYFDIRKDSLYCDRPDAIRRRAARTVMHEVFMRLTAWLAPLTPFTMEEAWGTRYPDGGSNCARVIPETPAEWRNVAEAARWAGVQTVLEVVNESLEAARREKAIGGALDAWPVVTGPASAFVSFEGLDAAEVFRTSGAELIVGGEAVTVEVRLADHPKCARSWRRVPDVGSDPDYPELSARDADAVRWWDAQHS</sequence>
<name>A0ABQ6BLH7_9CAUL</name>
<protein>
    <recommendedName>
        <fullName evidence="10">Isoleucine--tRNA ligase</fullName>
        <ecNumber evidence="10">6.1.1.5</ecNumber>
    </recommendedName>
    <alternativeName>
        <fullName evidence="10">Isoleucyl-tRNA synthetase</fullName>
        <shortName evidence="10">IleRS</shortName>
    </alternativeName>
</protein>
<accession>A0ABQ6BLH7</accession>
<gene>
    <name evidence="10 13" type="primary">ileS</name>
    <name evidence="13" type="ORF">GCM10007859_25280</name>
</gene>
<dbReference type="PANTHER" id="PTHR42765:SF1">
    <property type="entry name" value="ISOLEUCINE--TRNA LIGASE, MITOCHONDRIAL"/>
    <property type="match status" value="1"/>
</dbReference>
<comment type="domain">
    <text evidence="10">IleRS has two distinct active sites: one for aminoacylation and one for editing. The misactivated valine is translocated from the active site to the editing site, which sterically excludes the correctly activated isoleucine. The single editing site contains two valyl binding pockets, one specific for each substrate (Val-AMP or Val-tRNA(Ile)).</text>
</comment>
<evidence type="ECO:0000256" key="2">
    <source>
        <dbReference type="ARBA" id="ARBA00022490"/>
    </source>
</evidence>
<dbReference type="InterPro" id="IPR014729">
    <property type="entry name" value="Rossmann-like_a/b/a_fold"/>
</dbReference>
<dbReference type="InterPro" id="IPR033708">
    <property type="entry name" value="Anticodon_Ile_BEm"/>
</dbReference>
<comment type="caution">
    <text evidence="13">The sequence shown here is derived from an EMBL/GenBank/DDBJ whole genome shotgun (WGS) entry which is preliminary data.</text>
</comment>